<feature type="region of interest" description="Disordered" evidence="1">
    <location>
        <begin position="602"/>
        <end position="631"/>
    </location>
</feature>
<evidence type="ECO:0000313" key="3">
    <source>
        <dbReference type="Proteomes" id="UP000236546"/>
    </source>
</evidence>
<reference evidence="2 3" key="1">
    <citation type="submission" date="2017-02" db="EMBL/GenBank/DDBJ databases">
        <title>Genomes of Trichoderma spp. with biocontrol activity.</title>
        <authorList>
            <person name="Gardiner D."/>
            <person name="Kazan K."/>
            <person name="Vos C."/>
            <person name="Harvey P."/>
        </authorList>
    </citation>
    <scope>NUCLEOTIDE SEQUENCE [LARGE SCALE GENOMIC DNA]</scope>
    <source>
        <strain evidence="2 3">A5MH</strain>
    </source>
</reference>
<organism evidence="2 3">
    <name type="scientific">Trichoderma gamsii</name>
    <dbReference type="NCBI Taxonomy" id="398673"/>
    <lineage>
        <taxon>Eukaryota</taxon>
        <taxon>Fungi</taxon>
        <taxon>Dikarya</taxon>
        <taxon>Ascomycota</taxon>
        <taxon>Pezizomycotina</taxon>
        <taxon>Sordariomycetes</taxon>
        <taxon>Hypocreomycetidae</taxon>
        <taxon>Hypocreales</taxon>
        <taxon>Hypocreaceae</taxon>
        <taxon>Trichoderma</taxon>
    </lineage>
</organism>
<feature type="region of interest" description="Disordered" evidence="1">
    <location>
        <begin position="395"/>
        <end position="414"/>
    </location>
</feature>
<dbReference type="AlphaFoldDB" id="A0A2K0SV75"/>
<protein>
    <submittedName>
        <fullName evidence="2">Uncharacterized protein</fullName>
    </submittedName>
</protein>
<gene>
    <name evidence="2" type="ORF">TGAMA5MH_10959</name>
</gene>
<feature type="compositionally biased region" description="Acidic residues" evidence="1">
    <location>
        <begin position="448"/>
        <end position="471"/>
    </location>
</feature>
<accession>A0A2K0SV75</accession>
<feature type="compositionally biased region" description="Acidic residues" evidence="1">
    <location>
        <begin position="576"/>
        <end position="585"/>
    </location>
</feature>
<feature type="compositionally biased region" description="Polar residues" evidence="1">
    <location>
        <begin position="482"/>
        <end position="496"/>
    </location>
</feature>
<dbReference type="InterPro" id="IPR010770">
    <property type="entry name" value="Ecd"/>
</dbReference>
<dbReference type="Pfam" id="PF07093">
    <property type="entry name" value="SGT1"/>
    <property type="match status" value="2"/>
</dbReference>
<dbReference type="PANTHER" id="PTHR13060">
    <property type="entry name" value="SGT1 PROTEIN HSGT1 SUPPRESSOR OF GCR2"/>
    <property type="match status" value="1"/>
</dbReference>
<dbReference type="OrthoDB" id="27237at2759"/>
<dbReference type="PANTHER" id="PTHR13060:SF0">
    <property type="entry name" value="PROTEIN ECDYSONELESS HOMOLOG"/>
    <property type="match status" value="1"/>
</dbReference>
<feature type="compositionally biased region" description="Basic and acidic residues" evidence="1">
    <location>
        <begin position="547"/>
        <end position="563"/>
    </location>
</feature>
<evidence type="ECO:0000256" key="1">
    <source>
        <dbReference type="SAM" id="MobiDB-lite"/>
    </source>
</evidence>
<comment type="caution">
    <text evidence="2">The sequence shown here is derived from an EMBL/GenBank/DDBJ whole genome shotgun (WGS) entry which is preliminary data.</text>
</comment>
<feature type="region of interest" description="Disordered" evidence="1">
    <location>
        <begin position="531"/>
        <end position="585"/>
    </location>
</feature>
<evidence type="ECO:0000313" key="2">
    <source>
        <dbReference type="EMBL" id="PNP37164.1"/>
    </source>
</evidence>
<dbReference type="EMBL" id="MTYH01000192">
    <property type="protein sequence ID" value="PNP37164.1"/>
    <property type="molecule type" value="Genomic_DNA"/>
</dbReference>
<sequence length="631" mass="70590">MSADGNVGETEAAVTGQLPENTVEYMLFVIDSQQTEARKTRPRLETIRKAAVELAQSLTKDYIWQREGFEVSFKSENGLLFLHGTTDYGDAIEDEWLIVYMLCELSKAHPDLWVRVGDSDGEFLLVEAANTLPSWLSPEIDQYRVWIHLGKIFLIPINSKIKNGPSMHSREVDQLSLLQAVTFLRSSTDGLVQLPAIDSEAFHRLKKYPEHISNSIHHSLVTIPRAVAYIIHGLPKSIAPAVESFYLRDANSLKPILSSSASLEFPPEDFVTVSVRLSKTLYAQLKSQRFDTPPRWESVFRSTKIENLSSNEEQKRVERLETGMKLTCGFEMLAKDAENSKSRVVREMAIMLEDLQEDGSSVLPSDDDIRLWDQVDRDDDDSWLDINYEDFERELEGKQAQAPSKGASGFGEAQTQQNLRKIVSRFEAFLNDDSAGLDGAELDRMDVDNDDDEEGEDDDDDQDEDVNFDEEAFARMMREMTGFTTTATGREAQGSNIKAAEDHSDSENDSEAVEDRDIQDLASRMEAELKEYGTLQLDPPTAKRAIKSKESSEKKGKGKEKEQLLQGQGAQSANDSDNDDDDEVDIDYNLAKNLLESFKSQGGMAGPAGNLMGLMGFQLPRDEDSGSEGGE</sequence>
<dbReference type="GO" id="GO:0005634">
    <property type="term" value="C:nucleus"/>
    <property type="evidence" value="ECO:0007669"/>
    <property type="project" value="TreeGrafter"/>
</dbReference>
<feature type="region of interest" description="Disordered" evidence="1">
    <location>
        <begin position="435"/>
        <end position="516"/>
    </location>
</feature>
<name>A0A2K0SV75_9HYPO</name>
<proteinExistence type="predicted"/>
<dbReference type="Proteomes" id="UP000236546">
    <property type="component" value="Unassembled WGS sequence"/>
</dbReference>